<dbReference type="EMBL" id="JACVVK020000078">
    <property type="protein sequence ID" value="KAK7495077.1"/>
    <property type="molecule type" value="Genomic_DNA"/>
</dbReference>
<protein>
    <submittedName>
        <fullName evidence="2">Uncharacterized protein</fullName>
    </submittedName>
</protein>
<comment type="caution">
    <text evidence="2">The sequence shown here is derived from an EMBL/GenBank/DDBJ whole genome shotgun (WGS) entry which is preliminary data.</text>
</comment>
<keyword evidence="3" id="KW-1185">Reference proteome</keyword>
<dbReference type="Proteomes" id="UP001519460">
    <property type="component" value="Unassembled WGS sequence"/>
</dbReference>
<proteinExistence type="predicted"/>
<evidence type="ECO:0000256" key="1">
    <source>
        <dbReference type="SAM" id="MobiDB-lite"/>
    </source>
</evidence>
<feature type="region of interest" description="Disordered" evidence="1">
    <location>
        <begin position="1"/>
        <end position="21"/>
    </location>
</feature>
<feature type="region of interest" description="Disordered" evidence="1">
    <location>
        <begin position="52"/>
        <end position="79"/>
    </location>
</feature>
<sequence length="104" mass="11270">MEVKRSTEQAPGMHKAVCNGAHKTQEYKQKIGVRTLPKLPISKTRRIGEIGHGTLPEKWPRCPGNGRRERLTGNSLGSGVSSAAEIGNMACWTCQSSGLEPPCQ</sequence>
<evidence type="ECO:0000313" key="2">
    <source>
        <dbReference type="EMBL" id="KAK7495077.1"/>
    </source>
</evidence>
<accession>A0ABD0L6J3</accession>
<evidence type="ECO:0000313" key="3">
    <source>
        <dbReference type="Proteomes" id="UP001519460"/>
    </source>
</evidence>
<reference evidence="2 3" key="1">
    <citation type="journal article" date="2023" name="Sci. Data">
        <title>Genome assembly of the Korean intertidal mud-creeper Batillaria attramentaria.</title>
        <authorList>
            <person name="Patra A.K."/>
            <person name="Ho P.T."/>
            <person name="Jun S."/>
            <person name="Lee S.J."/>
            <person name="Kim Y."/>
            <person name="Won Y.J."/>
        </authorList>
    </citation>
    <scope>NUCLEOTIDE SEQUENCE [LARGE SCALE GENOMIC DNA]</scope>
    <source>
        <strain evidence="2">Wonlab-2016</strain>
    </source>
</reference>
<name>A0ABD0L6J3_9CAEN</name>
<dbReference type="AlphaFoldDB" id="A0ABD0L6J3"/>
<gene>
    <name evidence="2" type="ORF">BaRGS_00013717</name>
</gene>
<organism evidence="2 3">
    <name type="scientific">Batillaria attramentaria</name>
    <dbReference type="NCBI Taxonomy" id="370345"/>
    <lineage>
        <taxon>Eukaryota</taxon>
        <taxon>Metazoa</taxon>
        <taxon>Spiralia</taxon>
        <taxon>Lophotrochozoa</taxon>
        <taxon>Mollusca</taxon>
        <taxon>Gastropoda</taxon>
        <taxon>Caenogastropoda</taxon>
        <taxon>Sorbeoconcha</taxon>
        <taxon>Cerithioidea</taxon>
        <taxon>Batillariidae</taxon>
        <taxon>Batillaria</taxon>
    </lineage>
</organism>